<keyword evidence="3" id="KW-1185">Reference proteome</keyword>
<name>A0ABY3ZGD7_STRRM</name>
<evidence type="ECO:0000313" key="2">
    <source>
        <dbReference type="EMBL" id="UNZ08866.1"/>
    </source>
</evidence>
<sequence>MSDVLSAGAAGSKKPKTVCGEEPERALALLRELDMFVWDVIEKAAVSGVPPLTVVSRYVWLRASLKRCLLASESQNAALAPTADVPAQPQAPSKPSSTVPGPVAARQPARSVSESELLVARCLRTNPVVTGPEVARQLAEAGCPVGLPTARRLLRRARG</sequence>
<keyword evidence="2" id="KW-0614">Plasmid</keyword>
<feature type="region of interest" description="Disordered" evidence="1">
    <location>
        <begin position="79"/>
        <end position="108"/>
    </location>
</feature>
<evidence type="ECO:0008006" key="4">
    <source>
        <dbReference type="Google" id="ProtNLM"/>
    </source>
</evidence>
<protein>
    <recommendedName>
        <fullName evidence="4">Transposase</fullName>
    </recommendedName>
</protein>
<dbReference type="EMBL" id="CP094299">
    <property type="protein sequence ID" value="UNZ08866.1"/>
    <property type="molecule type" value="Genomic_DNA"/>
</dbReference>
<proteinExistence type="predicted"/>
<reference evidence="2 3" key="1">
    <citation type="submission" date="2022-03" db="EMBL/GenBank/DDBJ databases">
        <title>Complete genome of Streptomyces rimosus ssp. rimosus R7 (=ATCC 10970).</title>
        <authorList>
            <person name="Beganovic S."/>
            <person name="Ruckert C."/>
            <person name="Busche T."/>
            <person name="Kalinowski J."/>
            <person name="Wittmann C."/>
        </authorList>
    </citation>
    <scope>NUCLEOTIDE SEQUENCE [LARGE SCALE GENOMIC DNA]</scope>
    <source>
        <strain evidence="2 3">R7</strain>
        <plasmid evidence="2 3">pSRIMR7</plasmid>
    </source>
</reference>
<evidence type="ECO:0000256" key="1">
    <source>
        <dbReference type="SAM" id="MobiDB-lite"/>
    </source>
</evidence>
<evidence type="ECO:0000313" key="3">
    <source>
        <dbReference type="Proteomes" id="UP000829494"/>
    </source>
</evidence>
<feature type="compositionally biased region" description="Low complexity" evidence="1">
    <location>
        <begin position="86"/>
        <end position="97"/>
    </location>
</feature>
<geneLocation type="plasmid" evidence="2 3">
    <name>pSRIMR7</name>
</geneLocation>
<accession>A0ABY3ZGD7</accession>
<organism evidence="2 3">
    <name type="scientific">Streptomyces rimosus subsp. rimosus</name>
    <dbReference type="NCBI Taxonomy" id="132474"/>
    <lineage>
        <taxon>Bacteria</taxon>
        <taxon>Bacillati</taxon>
        <taxon>Actinomycetota</taxon>
        <taxon>Actinomycetes</taxon>
        <taxon>Kitasatosporales</taxon>
        <taxon>Streptomycetaceae</taxon>
        <taxon>Streptomyces</taxon>
    </lineage>
</organism>
<gene>
    <name evidence="2" type="ORF">SRIMR7_42610</name>
</gene>
<dbReference type="Proteomes" id="UP000829494">
    <property type="component" value="Plasmid pSRIMR7"/>
</dbReference>